<sequence>MGEVRDIMIASHVPVRLFEIVDTGWGEEDLFVVILSSGDPISLDSEGAREYARVVAARRRCGIPVSAGPIKPGAEHPGYQRAFFFRDSVRRS</sequence>
<dbReference type="EMBL" id="AOFT01000006">
    <property type="protein sequence ID" value="EMR06628.1"/>
    <property type="molecule type" value="Genomic_DNA"/>
</dbReference>
<name>M7NDH7_9BACL</name>
<protein>
    <submittedName>
        <fullName evidence="1">Uncharacterized protein</fullName>
    </submittedName>
</protein>
<comment type="caution">
    <text evidence="1">The sequence shown here is derived from an EMBL/GenBank/DDBJ whole genome shotgun (WGS) entry which is preliminary data.</text>
</comment>
<gene>
    <name evidence="1" type="ORF">C772_01523</name>
</gene>
<keyword evidence="2" id="KW-1185">Reference proteome</keyword>
<reference evidence="1 2" key="1">
    <citation type="journal article" date="2013" name="Genome Announc.">
        <title>Draft Genome Sequence of Bhargavaea cecembensis Strain DSE10T, Isolated from a Deep-Sea Sediment Sample Collected at a Depth of 5,904 m from the Chagos-Laccadive Ridge System in the Indian Ocean.</title>
        <authorList>
            <person name="Shivaji S."/>
            <person name="Ara S."/>
            <person name="Begum Z."/>
            <person name="Ruth M."/>
            <person name="Singh A."/>
            <person name="Kumar Pinnaka A."/>
        </authorList>
    </citation>
    <scope>NUCLEOTIDE SEQUENCE [LARGE SCALE GENOMIC DNA]</scope>
    <source>
        <strain evidence="1 2">DSE10</strain>
    </source>
</reference>
<accession>M7NDH7</accession>
<proteinExistence type="predicted"/>
<organism evidence="1 2">
    <name type="scientific">Bhargavaea cecembensis DSE10</name>
    <dbReference type="NCBI Taxonomy" id="1235279"/>
    <lineage>
        <taxon>Bacteria</taxon>
        <taxon>Bacillati</taxon>
        <taxon>Bacillota</taxon>
        <taxon>Bacilli</taxon>
        <taxon>Bacillales</taxon>
        <taxon>Caryophanaceae</taxon>
        <taxon>Bhargavaea</taxon>
    </lineage>
</organism>
<evidence type="ECO:0000313" key="2">
    <source>
        <dbReference type="Proteomes" id="UP000011919"/>
    </source>
</evidence>
<dbReference type="Proteomes" id="UP000011919">
    <property type="component" value="Unassembled WGS sequence"/>
</dbReference>
<evidence type="ECO:0000313" key="1">
    <source>
        <dbReference type="EMBL" id="EMR06628.1"/>
    </source>
</evidence>
<dbReference type="AlphaFoldDB" id="M7NDH7"/>